<protein>
    <submittedName>
        <fullName evidence="1">Uncharacterized protein</fullName>
    </submittedName>
</protein>
<evidence type="ECO:0000313" key="2">
    <source>
        <dbReference type="Proteomes" id="UP000305202"/>
    </source>
</evidence>
<dbReference type="RefSeq" id="WP_136990559.1">
    <property type="nucleotide sequence ID" value="NZ_SZPQ01000017.1"/>
</dbReference>
<accession>A0ABY2SKB1</accession>
<gene>
    <name evidence="1" type="ORF">FCN80_12870</name>
</gene>
<keyword evidence="2" id="KW-1185">Reference proteome</keyword>
<dbReference type="Proteomes" id="UP000305202">
    <property type="component" value="Unassembled WGS sequence"/>
</dbReference>
<organism evidence="1 2">
    <name type="scientific">Martelella alba</name>
    <dbReference type="NCBI Taxonomy" id="2590451"/>
    <lineage>
        <taxon>Bacteria</taxon>
        <taxon>Pseudomonadati</taxon>
        <taxon>Pseudomonadota</taxon>
        <taxon>Alphaproteobacteria</taxon>
        <taxon>Hyphomicrobiales</taxon>
        <taxon>Aurantimonadaceae</taxon>
        <taxon>Martelella</taxon>
    </lineage>
</organism>
<dbReference type="EMBL" id="SZPQ01000017">
    <property type="protein sequence ID" value="TKI05821.1"/>
    <property type="molecule type" value="Genomic_DNA"/>
</dbReference>
<evidence type="ECO:0000313" key="1">
    <source>
        <dbReference type="EMBL" id="TKI05821.1"/>
    </source>
</evidence>
<proteinExistence type="predicted"/>
<name>A0ABY2SKB1_9HYPH</name>
<sequence length="355" mass="39937">MLPAVTAGSASASVSPAVAPRQDVLSNLERHIRLETTPFSQSGAHYRRWGGLCWLENNWQSSLETRLRFIGELAEHLISMRLGHDKPITLISLGSGGMLFECYIHRFLSDLGFKNVRWRLIDLCYLNKSPNGMLEEFRLKAATENVQAFTSEQEYLRSLADGKALAYDDRQISATVVLCVNSPQDHAGDITSGALAGCRRFRATRVSSADLANSLFFMVSHRRYRFQLDAALTEASRPNRIVILDNALRCAMVPGNTLRLDNSPSVSGRLLNERMQVCLKDLFTERQKRQAKVTLADIDRLADNLADRLLQEHDLYVLRYFASDYDIGLENLRGFCADGSSTLLAKLDWNEITFV</sequence>
<comment type="caution">
    <text evidence="1">The sequence shown here is derived from an EMBL/GenBank/DDBJ whole genome shotgun (WGS) entry which is preliminary data.</text>
</comment>
<reference evidence="1 2" key="1">
    <citation type="submission" date="2019-04" db="EMBL/GenBank/DDBJ databases">
        <authorList>
            <person name="Li M."/>
            <person name="Gao C."/>
        </authorList>
    </citation>
    <scope>NUCLEOTIDE SEQUENCE [LARGE SCALE GENOMIC DNA]</scope>
    <source>
        <strain evidence="1 2">BGMRC 2031</strain>
    </source>
</reference>